<organism evidence="1 2">
    <name type="scientific">Blautia luti DSM 14534 = JCM 17040</name>
    <dbReference type="NCBI Taxonomy" id="649762"/>
    <lineage>
        <taxon>Bacteria</taxon>
        <taxon>Bacillati</taxon>
        <taxon>Bacillota</taxon>
        <taxon>Clostridia</taxon>
        <taxon>Lachnospirales</taxon>
        <taxon>Lachnospiraceae</taxon>
        <taxon>Blautia</taxon>
    </lineage>
</organism>
<dbReference type="Proteomes" id="UP000437824">
    <property type="component" value="Unassembled WGS sequence"/>
</dbReference>
<dbReference type="AlphaFoldDB" id="A0A844GL71"/>
<proteinExistence type="predicted"/>
<evidence type="ECO:0000313" key="1">
    <source>
        <dbReference type="EMBL" id="MTD61358.1"/>
    </source>
</evidence>
<protein>
    <submittedName>
        <fullName evidence="1">Uncharacterized protein</fullName>
    </submittedName>
</protein>
<gene>
    <name evidence="1" type="ORF">GKZ57_08770</name>
</gene>
<reference evidence="1 2" key="1">
    <citation type="submission" date="2019-11" db="EMBL/GenBank/DDBJ databases">
        <title>Draft genome sequence of Blautia luti DSM 14534T, isolated from human stool.</title>
        <authorList>
            <person name="Ortiz R."/>
            <person name="Melis-Arcos F."/>
            <person name="Covarrubias P."/>
            <person name="Cardenas J.P."/>
            <person name="Perez-Donoso J."/>
            <person name="Almonacid D."/>
        </authorList>
    </citation>
    <scope>NUCLEOTIDE SEQUENCE [LARGE SCALE GENOMIC DNA]</scope>
    <source>
        <strain evidence="1 2">DSM 14534</strain>
    </source>
</reference>
<name>A0A844GL71_9FIRM</name>
<evidence type="ECO:0000313" key="2">
    <source>
        <dbReference type="Proteomes" id="UP000437824"/>
    </source>
</evidence>
<dbReference type="EMBL" id="WMBC01000006">
    <property type="protein sequence ID" value="MTD61358.1"/>
    <property type="molecule type" value="Genomic_DNA"/>
</dbReference>
<dbReference type="RefSeq" id="WP_154780315.1">
    <property type="nucleotide sequence ID" value="NZ_WMBC01000006.1"/>
</dbReference>
<comment type="caution">
    <text evidence="1">The sequence shown here is derived from an EMBL/GenBank/DDBJ whole genome shotgun (WGS) entry which is preliminary data.</text>
</comment>
<sequence>MKNLEICLQALQVGKYEKEIVLRTVAEIENCSLQDLSANRKLVADVFFQLLQYCQKLYDTTNTVEELKEPILNTLKNIEQISTEATEEEKSCSSITILWFLHELKTHGALGTLQHIDDTYLQDKIYVLLEELEKIYFIFEIQEDGKYVFPIHDMLQKVITNPEFVDVNNPLGEYQIHILQLAVRLFKTISDKPEIFRTLTEECNLKFINYLQSTGDIIDTQDLLNHQKNGVMIFYDRGKNSVLIRNKNSNYFTSSILFKKEDLKIEIEKDYHENLMGYFIEYKLDEGDTLVDYSDILKDEQGRQEFLKLVYDKGIYNILLENSLIKKVNGDICPINPFCYKDKVFVKGKLNSIHGKAYIKEEFIDALSSYRNSSLKKSRNNVLNRVSFGLALLLLERENIGVDNLKLNSFGEDEWYQEQLLKNWVKSCRSQIDAVMFIVEEWYKQNAYCIRRTNTSKRSSDKSIENHDIEALDFYPLRDKCNWIYKILGVENTENAYVLIGRVQEDEEETILVGDVVFDYWGKILQKETGIRQLIITKENIKDPDNIFLEGLEVGELEYYFLYDAKKQKAVIYENKFLKNFSKLVEILEKNGLDWEITSKVTLIRYKEIYNKMKLQQEALDEVGKKFFSDFDSQVYYRLIHNMIWSNVNENTVESYLKIFEHHQQLEFSEISKDEKFMRKDENTLYVPKDGRRSDSVLSSMYEKYLKSKSIREKNDLFDDSIELKNDKYYHNGKCIKKIVFLSDNFEKGGSTKRMIKAYLNMDISHDSENEQQYVRNAKERSQKYYMTDKTGNKILVDIDDIVEKNSCSLEIHAYYGTKEGLEEIKQFLVEKDIKNLTVSYGREIIKKESQINDELQRLGEKWKRANSDVYTVIREFNMTKGNVFPEEMLINPKKSICMFVKKKEVYS</sequence>
<accession>A0A844GL71</accession>